<gene>
    <name evidence="1" type="ORF">HOLDEFILI_03623</name>
</gene>
<proteinExistence type="predicted"/>
<dbReference type="AlphaFoldDB" id="B9YCR1"/>
<dbReference type="EMBL" id="ACCF01000228">
    <property type="protein sequence ID" value="EEF66240.1"/>
    <property type="molecule type" value="Genomic_DNA"/>
</dbReference>
<name>B9YCR1_9FIRM</name>
<organism evidence="1 2">
    <name type="scientific">Holdemania filiformis DSM 12042</name>
    <dbReference type="NCBI Taxonomy" id="545696"/>
    <lineage>
        <taxon>Bacteria</taxon>
        <taxon>Bacillati</taxon>
        <taxon>Bacillota</taxon>
        <taxon>Erysipelotrichia</taxon>
        <taxon>Erysipelotrichales</taxon>
        <taxon>Erysipelotrichaceae</taxon>
        <taxon>Holdemania</taxon>
    </lineage>
</organism>
<sequence>MRFQDHAEIRQIEIIGKRLRPRQLFSGSFLDIMNSKIIQHGFNQPVRKGAPDRPGTGAADGMRMMQRRNRNRFFAHVTAIGTTEAKLFVLPAGVLSGFVFTAGEKGDHPAISLSDGTLAGQRRIPTAATGAAFWRQNSFFRHPGFSAAPRTQDQNFALRHPGIGF</sequence>
<accession>B9YCR1</accession>
<reference evidence="1 2" key="2">
    <citation type="submission" date="2009-02" db="EMBL/GenBank/DDBJ databases">
        <title>Draft genome sequence of Holdemania filiformis DSM 12042.</title>
        <authorList>
            <person name="Sudarsanam P."/>
            <person name="Ley R."/>
            <person name="Guruge J."/>
            <person name="Turnbaugh P.J."/>
            <person name="Mahowald M."/>
            <person name="Liep D."/>
            <person name="Gordon J."/>
        </authorList>
    </citation>
    <scope>NUCLEOTIDE SEQUENCE [LARGE SCALE GENOMIC DNA]</scope>
    <source>
        <strain evidence="1 2">DSM 12042</strain>
    </source>
</reference>
<protein>
    <submittedName>
        <fullName evidence="1">Uncharacterized protein</fullName>
    </submittedName>
</protein>
<dbReference type="HOGENOM" id="CLU_1608603_0_0_9"/>
<reference evidence="1 2" key="1">
    <citation type="submission" date="2008-12" db="EMBL/GenBank/DDBJ databases">
        <authorList>
            <person name="Fulton L."/>
            <person name="Clifton S."/>
            <person name="Fulton B."/>
            <person name="Xu J."/>
            <person name="Minx P."/>
            <person name="Pepin K.H."/>
            <person name="Johnson M."/>
            <person name="Bhonagiri V."/>
            <person name="Nash W.E."/>
            <person name="Mardis E.R."/>
            <person name="Wilson R.K."/>
        </authorList>
    </citation>
    <scope>NUCLEOTIDE SEQUENCE [LARGE SCALE GENOMIC DNA]</scope>
    <source>
        <strain evidence="1 2">DSM 12042</strain>
    </source>
</reference>
<evidence type="ECO:0000313" key="1">
    <source>
        <dbReference type="EMBL" id="EEF66240.1"/>
    </source>
</evidence>
<dbReference type="STRING" id="545696.HOLDEFILI_03623"/>
<dbReference type="Proteomes" id="UP000005950">
    <property type="component" value="Unassembled WGS sequence"/>
</dbReference>
<comment type="caution">
    <text evidence="1">The sequence shown here is derived from an EMBL/GenBank/DDBJ whole genome shotgun (WGS) entry which is preliminary data.</text>
</comment>
<evidence type="ECO:0000313" key="2">
    <source>
        <dbReference type="Proteomes" id="UP000005950"/>
    </source>
</evidence>